<keyword evidence="3" id="KW-1185">Reference proteome</keyword>
<dbReference type="PANTHER" id="PTHR46328">
    <property type="entry name" value="FAR-RED IMPAIRED RESPONSIVE (FAR1) FAMILY PROTEIN-RELATED"/>
    <property type="match status" value="1"/>
</dbReference>
<dbReference type="InterPro" id="IPR004330">
    <property type="entry name" value="FAR1_DNA_bnd_dom"/>
</dbReference>
<dbReference type="OrthoDB" id="685412at2759"/>
<feature type="domain" description="FAR1" evidence="1">
    <location>
        <begin position="134"/>
        <end position="225"/>
    </location>
</feature>
<dbReference type="EMBL" id="CM029050">
    <property type="protein sequence ID" value="KAG2568847.1"/>
    <property type="molecule type" value="Genomic_DNA"/>
</dbReference>
<evidence type="ECO:0000313" key="3">
    <source>
        <dbReference type="Proteomes" id="UP000823388"/>
    </source>
</evidence>
<proteinExistence type="predicted"/>
<evidence type="ECO:0000313" key="2">
    <source>
        <dbReference type="EMBL" id="KAG2568847.1"/>
    </source>
</evidence>
<reference evidence="2" key="1">
    <citation type="submission" date="2020-05" db="EMBL/GenBank/DDBJ databases">
        <title>WGS assembly of Panicum virgatum.</title>
        <authorList>
            <person name="Lovell J.T."/>
            <person name="Jenkins J."/>
            <person name="Shu S."/>
            <person name="Juenger T.E."/>
            <person name="Schmutz J."/>
        </authorList>
    </citation>
    <scope>NUCLEOTIDE SEQUENCE</scope>
    <source>
        <strain evidence="2">AP13</strain>
    </source>
</reference>
<sequence length="242" mass="27061">MPSLRSLRAPGVLIQHACLPPSGVEDGASLRVSPAILVDASSLRTPGGLQHPCLPPAGAEDGASLRAAAGTRLPPRCCRHPEAAGVPPLEHPTIARPLYPAPSPIPPGHQEGMPGLEYNLVISKVFDDEEQGYQFYNNYAKGKGFSVRRDYCEWDIGHNERTLRHFVCSCEGFRKEKELKRENKKRKPRNITRFGCPARLVIARDQNTGQWHVKDFICEHNHPMVEQDLACLLRSHRRIRDE</sequence>
<accession>A0A8T0Q1T2</accession>
<comment type="caution">
    <text evidence="2">The sequence shown here is derived from an EMBL/GenBank/DDBJ whole genome shotgun (WGS) entry which is preliminary data.</text>
</comment>
<organism evidence="2 3">
    <name type="scientific">Panicum virgatum</name>
    <name type="common">Blackwell switchgrass</name>
    <dbReference type="NCBI Taxonomy" id="38727"/>
    <lineage>
        <taxon>Eukaryota</taxon>
        <taxon>Viridiplantae</taxon>
        <taxon>Streptophyta</taxon>
        <taxon>Embryophyta</taxon>
        <taxon>Tracheophyta</taxon>
        <taxon>Spermatophyta</taxon>
        <taxon>Magnoliopsida</taxon>
        <taxon>Liliopsida</taxon>
        <taxon>Poales</taxon>
        <taxon>Poaceae</taxon>
        <taxon>PACMAD clade</taxon>
        <taxon>Panicoideae</taxon>
        <taxon>Panicodae</taxon>
        <taxon>Paniceae</taxon>
        <taxon>Panicinae</taxon>
        <taxon>Panicum</taxon>
        <taxon>Panicum sect. Hiantes</taxon>
    </lineage>
</organism>
<name>A0A8T0Q1T2_PANVG</name>
<dbReference type="Proteomes" id="UP000823388">
    <property type="component" value="Chromosome 7N"/>
</dbReference>
<gene>
    <name evidence="2" type="ORF">PVAP13_7NG397125</name>
</gene>
<evidence type="ECO:0000259" key="1">
    <source>
        <dbReference type="Pfam" id="PF03101"/>
    </source>
</evidence>
<dbReference type="AlphaFoldDB" id="A0A8T0Q1T2"/>
<protein>
    <recommendedName>
        <fullName evidence="1">FAR1 domain-containing protein</fullName>
    </recommendedName>
</protein>
<dbReference type="PANTHER" id="PTHR46328:SF40">
    <property type="entry name" value="FAR1 DOMAIN-CONTAINING PROTEIN"/>
    <property type="match status" value="1"/>
</dbReference>
<dbReference type="Pfam" id="PF03101">
    <property type="entry name" value="FAR1"/>
    <property type="match status" value="1"/>
</dbReference>